<keyword evidence="1" id="KW-0472">Membrane</keyword>
<protein>
    <submittedName>
        <fullName evidence="2">Uncharacterized protein</fullName>
    </submittedName>
</protein>
<sequence>MKSTWILFQAEITSIRHTFNGITALVGLLVMLLVGTAINIELTLWFAPHLVLWLHAHSSVGAQHLWSCIGIFWLLQFIFTIISTINRWISAKQSALLLPLPLGPATRFRSLYLITFFIGTGSRMELFFLFPLLLLAWHASGWFLLALTGAGIVTWTGMMGTLLFLGYLFPSPRLFAGIAGIILLALGLCWFWLGQAHISFSLLLTLAPPSPILVSCVCILLLVGLLGPGATWCGRFYVAAYQRISNQAKGYQVRTPRWLNVILWRVLDKQPLVRAMLYKGILNQLRIKLNLVRALPLLISIPLFWLFITQRILPAALPPTFLLVTYSTGAGLYTFLDAIPSPIGSEGMRLQFYLTTLFSTAEILRAKFTVYLTYILSECLLLCLICALVVEMDWHTILRALILTALLSIGMTALLVWGSTWDEDLHLHVEGEIPLLFHEQMPFTPRRLALLALCLLLYGLGTSLIKVFPFPSALLLLAGIDAFMLSVTWKFSTSYLFHLLKRG</sequence>
<evidence type="ECO:0000256" key="1">
    <source>
        <dbReference type="SAM" id="Phobius"/>
    </source>
</evidence>
<keyword evidence="1" id="KW-1133">Transmembrane helix</keyword>
<feature type="transmembrane region" description="Helical" evidence="1">
    <location>
        <begin position="21"/>
        <end position="44"/>
    </location>
</feature>
<feature type="transmembrane region" description="Helical" evidence="1">
    <location>
        <begin position="142"/>
        <end position="167"/>
    </location>
</feature>
<reference evidence="2 3" key="1">
    <citation type="submission" date="2019-01" db="EMBL/GenBank/DDBJ databases">
        <title>Draft genome sequence of Dictyobacter sp. Uno17.</title>
        <authorList>
            <person name="Wang C.M."/>
            <person name="Zheng Y."/>
            <person name="Sakai Y."/>
            <person name="Abe K."/>
            <person name="Yokota A."/>
            <person name="Yabe S."/>
        </authorList>
    </citation>
    <scope>NUCLEOTIDE SEQUENCE [LARGE SCALE GENOMIC DNA]</scope>
    <source>
        <strain evidence="2 3">Uno17</strain>
    </source>
</reference>
<comment type="caution">
    <text evidence="2">The sequence shown here is derived from an EMBL/GenBank/DDBJ whole genome shotgun (WGS) entry which is preliminary data.</text>
</comment>
<evidence type="ECO:0000313" key="3">
    <source>
        <dbReference type="Proteomes" id="UP000322530"/>
    </source>
</evidence>
<feature type="transmembrane region" description="Helical" evidence="1">
    <location>
        <begin position="291"/>
        <end position="308"/>
    </location>
</feature>
<gene>
    <name evidence="2" type="ORF">KDI_06490</name>
</gene>
<dbReference type="OrthoDB" id="157237at2"/>
<proteinExistence type="predicted"/>
<feature type="transmembrane region" description="Helical" evidence="1">
    <location>
        <begin position="64"/>
        <end position="89"/>
    </location>
</feature>
<feature type="transmembrane region" description="Helical" evidence="1">
    <location>
        <begin position="368"/>
        <end position="390"/>
    </location>
</feature>
<feature type="transmembrane region" description="Helical" evidence="1">
    <location>
        <begin position="448"/>
        <end position="468"/>
    </location>
</feature>
<name>A0A5A5T757_9CHLR</name>
<evidence type="ECO:0000313" key="2">
    <source>
        <dbReference type="EMBL" id="GCF07085.1"/>
    </source>
</evidence>
<feature type="transmembrane region" description="Helical" evidence="1">
    <location>
        <begin position="396"/>
        <end position="417"/>
    </location>
</feature>
<organism evidence="2 3">
    <name type="scientific">Dictyobacter arantiisoli</name>
    <dbReference type="NCBI Taxonomy" id="2014874"/>
    <lineage>
        <taxon>Bacteria</taxon>
        <taxon>Bacillati</taxon>
        <taxon>Chloroflexota</taxon>
        <taxon>Ktedonobacteria</taxon>
        <taxon>Ktedonobacterales</taxon>
        <taxon>Dictyobacteraceae</taxon>
        <taxon>Dictyobacter</taxon>
    </lineage>
</organism>
<feature type="transmembrane region" description="Helical" evidence="1">
    <location>
        <begin position="474"/>
        <end position="497"/>
    </location>
</feature>
<dbReference type="AlphaFoldDB" id="A0A5A5T757"/>
<dbReference type="RefSeq" id="WP_149400125.1">
    <property type="nucleotide sequence ID" value="NZ_BIXY01000005.1"/>
</dbReference>
<feature type="transmembrane region" description="Helical" evidence="1">
    <location>
        <begin position="199"/>
        <end position="226"/>
    </location>
</feature>
<dbReference type="EMBL" id="BIXY01000005">
    <property type="protein sequence ID" value="GCF07085.1"/>
    <property type="molecule type" value="Genomic_DNA"/>
</dbReference>
<feature type="transmembrane region" description="Helical" evidence="1">
    <location>
        <begin position="174"/>
        <end position="193"/>
    </location>
</feature>
<keyword evidence="3" id="KW-1185">Reference proteome</keyword>
<dbReference type="Proteomes" id="UP000322530">
    <property type="component" value="Unassembled WGS sequence"/>
</dbReference>
<feature type="transmembrane region" description="Helical" evidence="1">
    <location>
        <begin position="110"/>
        <end position="136"/>
    </location>
</feature>
<keyword evidence="1" id="KW-0812">Transmembrane</keyword>
<accession>A0A5A5T757</accession>